<accession>A0A383U486</accession>
<dbReference type="OrthoDB" id="915634at2"/>
<dbReference type="InterPro" id="IPR005094">
    <property type="entry name" value="Endonuclease_MobA/VirD2"/>
</dbReference>
<evidence type="ECO:0000313" key="2">
    <source>
        <dbReference type="EMBL" id="SZD74199.1"/>
    </source>
</evidence>
<organism evidence="2 3">
    <name type="scientific">Candidatus Ornithobacterium hominis</name>
    <dbReference type="NCBI Taxonomy" id="2497989"/>
    <lineage>
        <taxon>Bacteria</taxon>
        <taxon>Pseudomonadati</taxon>
        <taxon>Bacteroidota</taxon>
        <taxon>Flavobacteriia</taxon>
        <taxon>Flavobacteriales</taxon>
        <taxon>Weeksellaceae</taxon>
        <taxon>Ornithobacterium</taxon>
    </lineage>
</organism>
<sequence>MIVKIFKSNTSDFPGVKYNDKKVKKGDGELIGMNNFPSHINQDSSAEVVRDYFKSVSSVNKTKNKQFHAMISTRFREHSKEELKELAHSWMKEMGYENQPYILVFHNDTDNNHVHIVSTRVNVENGKKMNDSFEKLKSQRNLAKVMREKFGEEEKLADKVQELLAYKFSNENQMRLVFSRAGFDLVDNENKFSFSKGGVMISEINKDDLKYSEITDDNRIKQIREIFKKYQEKLNTQVFQMEELKNPLYKEPEKGGGEFVSEFQSEMKRMFGIDIVFHSSGNKTPFGFSVIDNFTGQVFKGSEIAKMKTLFSFTDDKIDKRLFDKLNDFNIYSDEHKKILLHFYQGKNPELKDFMIFKNRNRKSKSVFNLVKQEGKAVLEGKTTKVNFMKGTEGKIWVFSEEQNFIGEADKMFSEKELKELDKSSLEKLMDNIYDYLKNIKTIRTGKGNDYDPYEDRLAKKKKKKKKII</sequence>
<gene>
    <name evidence="2" type="ORF">SAMEA104719789_01658</name>
</gene>
<dbReference type="AlphaFoldDB" id="A0A383U486"/>
<name>A0A383U486_9FLAO</name>
<dbReference type="Proteomes" id="UP000262142">
    <property type="component" value="Unassembled WGS sequence"/>
</dbReference>
<proteinExistence type="predicted"/>
<evidence type="ECO:0000313" key="3">
    <source>
        <dbReference type="Proteomes" id="UP000262142"/>
    </source>
</evidence>
<dbReference type="Pfam" id="PF03432">
    <property type="entry name" value="Relaxase"/>
    <property type="match status" value="1"/>
</dbReference>
<dbReference type="RefSeq" id="WP_119059807.1">
    <property type="nucleotide sequence ID" value="NZ_UNSC01000008.1"/>
</dbReference>
<reference evidence="2 3" key="1">
    <citation type="submission" date="2018-09" db="EMBL/GenBank/DDBJ databases">
        <authorList>
            <consortium name="Pathogen Informatics"/>
        </authorList>
    </citation>
    <scope>NUCLEOTIDE SEQUENCE [LARGE SCALE GENOMIC DNA]</scope>
    <source>
        <strain evidence="2 3">OH-22767</strain>
    </source>
</reference>
<feature type="domain" description="MobA/VirD2-like nuclease" evidence="1">
    <location>
        <begin position="39"/>
        <end position="148"/>
    </location>
</feature>
<dbReference type="EMBL" id="UNSC01000008">
    <property type="protein sequence ID" value="SZD74199.1"/>
    <property type="molecule type" value="Genomic_DNA"/>
</dbReference>
<protein>
    <submittedName>
        <fullName evidence="2">Conjugal transfer relaxase TraI</fullName>
    </submittedName>
</protein>
<keyword evidence="3" id="KW-1185">Reference proteome</keyword>
<evidence type="ECO:0000259" key="1">
    <source>
        <dbReference type="Pfam" id="PF03432"/>
    </source>
</evidence>